<dbReference type="AlphaFoldDB" id="E3BEK6"/>
<evidence type="ECO:0000313" key="1">
    <source>
        <dbReference type="EMBL" id="EFP98623.1"/>
    </source>
</evidence>
<dbReference type="Pfam" id="PF13327">
    <property type="entry name" value="T3SS_LEE_assoc"/>
    <property type="match status" value="1"/>
</dbReference>
<dbReference type="STRING" id="796620.VIBC2010_08748"/>
<comment type="caution">
    <text evidence="1">The sequence shown here is derived from an EMBL/GenBank/DDBJ whole genome shotgun (WGS) entry which is preliminary data.</text>
</comment>
<keyword evidence="2" id="KW-1185">Reference proteome</keyword>
<proteinExistence type="predicted"/>
<accession>E3BEK6</accession>
<organism evidence="1 2">
    <name type="scientific">Vibrio caribbeanicus ATCC BAA-2122</name>
    <dbReference type="NCBI Taxonomy" id="796620"/>
    <lineage>
        <taxon>Bacteria</taxon>
        <taxon>Pseudomonadati</taxon>
        <taxon>Pseudomonadota</taxon>
        <taxon>Gammaproteobacteria</taxon>
        <taxon>Vibrionales</taxon>
        <taxon>Vibrionaceae</taxon>
        <taxon>Vibrio</taxon>
    </lineage>
</organism>
<dbReference type="EMBL" id="AEIU01000002">
    <property type="protein sequence ID" value="EFP98623.1"/>
    <property type="molecule type" value="Genomic_DNA"/>
</dbReference>
<sequence>MSAELLRLNRELRQVGTRLHPQWWKKLQLESWRGHYLQNELIARRIDSLILRRSGNESFWLHEIDDEIYRWANLLPNLKSLIIAAALLAQDCPDYLWDSQYRHVLQSQFSQTQIEQLIAMWPEGGNAPNWLPEEMLEQAELYAASALKKYFDGNPFWSVLCFSLPVEEFGHEQKDWEVEKLISWIFRLERFL</sequence>
<dbReference type="InterPro" id="IPR025292">
    <property type="entry name" value="T3SS_LEE_assoc"/>
</dbReference>
<dbReference type="OrthoDB" id="5863139at2"/>
<gene>
    <name evidence="1" type="ORF">VIBC2010_08748</name>
</gene>
<reference evidence="1 2" key="1">
    <citation type="journal article" date="2012" name="Int. J. Syst. Evol. Microbiol.">
        <title>Vibrio caribbeanicus sp. nov., isolated from the marine sponge Scleritoderma cyanea.</title>
        <authorList>
            <person name="Hoffmann M."/>
            <person name="Monday S.R."/>
            <person name="Allard M.W."/>
            <person name="Strain E.A."/>
            <person name="Whittaker P."/>
            <person name="Naum M."/>
            <person name="McCarthy P.J."/>
            <person name="Lopez J.V."/>
            <person name="Fischer M."/>
            <person name="Brown E.W."/>
        </authorList>
    </citation>
    <scope>NUCLEOTIDE SEQUENCE [LARGE SCALE GENOMIC DNA]</scope>
    <source>
        <strain evidence="1 2">ATCC BAA-2122</strain>
    </source>
</reference>
<dbReference type="Proteomes" id="UP000002943">
    <property type="component" value="Unassembled WGS sequence"/>
</dbReference>
<name>E3BEK6_9VIBR</name>
<dbReference type="eggNOG" id="ENOG50313HW">
    <property type="taxonomic scope" value="Bacteria"/>
</dbReference>
<protein>
    <submittedName>
        <fullName evidence="1">Uncharacterized protein</fullName>
    </submittedName>
</protein>
<dbReference type="RefSeq" id="WP_009599297.1">
    <property type="nucleotide sequence ID" value="NZ_AEIU01000002.1"/>
</dbReference>
<evidence type="ECO:0000313" key="2">
    <source>
        <dbReference type="Proteomes" id="UP000002943"/>
    </source>
</evidence>